<feature type="non-terminal residue" evidence="3">
    <location>
        <position position="76"/>
    </location>
</feature>
<dbReference type="AlphaFoldDB" id="A0A0B6YT87"/>
<organism evidence="3">
    <name type="scientific">Arion vulgaris</name>
    <dbReference type="NCBI Taxonomy" id="1028688"/>
    <lineage>
        <taxon>Eukaryota</taxon>
        <taxon>Metazoa</taxon>
        <taxon>Spiralia</taxon>
        <taxon>Lophotrochozoa</taxon>
        <taxon>Mollusca</taxon>
        <taxon>Gastropoda</taxon>
        <taxon>Heterobranchia</taxon>
        <taxon>Euthyneura</taxon>
        <taxon>Panpulmonata</taxon>
        <taxon>Eupulmonata</taxon>
        <taxon>Stylommatophora</taxon>
        <taxon>Helicina</taxon>
        <taxon>Arionoidea</taxon>
        <taxon>Arionidae</taxon>
        <taxon>Arion</taxon>
    </lineage>
</organism>
<evidence type="ECO:0000313" key="3">
    <source>
        <dbReference type="EMBL" id="CEK59428.1"/>
    </source>
</evidence>
<reference evidence="3" key="1">
    <citation type="submission" date="2014-12" db="EMBL/GenBank/DDBJ databases">
        <title>Insight into the proteome of Arion vulgaris.</title>
        <authorList>
            <person name="Aradska J."/>
            <person name="Bulat T."/>
            <person name="Smidak R."/>
            <person name="Sarate P."/>
            <person name="Gangsoo J."/>
            <person name="Sialana F."/>
            <person name="Bilban M."/>
            <person name="Lubec G."/>
        </authorList>
    </citation>
    <scope>NUCLEOTIDE SEQUENCE</scope>
    <source>
        <tissue evidence="3">Skin</tissue>
    </source>
</reference>
<protein>
    <submittedName>
        <fullName evidence="3">Uncharacterized protein</fullName>
    </submittedName>
</protein>
<dbReference type="EMBL" id="HACG01012563">
    <property type="protein sequence ID" value="CEK59428.1"/>
    <property type="molecule type" value="Transcribed_RNA"/>
</dbReference>
<gene>
    <name evidence="3" type="primary">ORF36292</name>
</gene>
<feature type="signal peptide" evidence="2">
    <location>
        <begin position="1"/>
        <end position="19"/>
    </location>
</feature>
<evidence type="ECO:0000256" key="2">
    <source>
        <dbReference type="SAM" id="SignalP"/>
    </source>
</evidence>
<proteinExistence type="predicted"/>
<feature type="compositionally biased region" description="Polar residues" evidence="1">
    <location>
        <begin position="35"/>
        <end position="50"/>
    </location>
</feature>
<feature type="chain" id="PRO_5002110851" evidence="2">
    <location>
        <begin position="20"/>
        <end position="76"/>
    </location>
</feature>
<feature type="region of interest" description="Disordered" evidence="1">
    <location>
        <begin position="28"/>
        <end position="76"/>
    </location>
</feature>
<accession>A0A0B6YT87</accession>
<evidence type="ECO:0000256" key="1">
    <source>
        <dbReference type="SAM" id="MobiDB-lite"/>
    </source>
</evidence>
<name>A0A0B6YT87_9EUPU</name>
<keyword evidence="2" id="KW-0732">Signal</keyword>
<sequence>MHLKLLPVLVAAILWVVEARQQPEFYRPYRLPTTKIPQPQVRQLQDQIHASSPPPPEDQSFPIPGEQGPPPPGGQG</sequence>
<feature type="compositionally biased region" description="Pro residues" evidence="1">
    <location>
        <begin position="67"/>
        <end position="76"/>
    </location>
</feature>